<evidence type="ECO:0000313" key="2">
    <source>
        <dbReference type="Proteomes" id="UP000273143"/>
    </source>
</evidence>
<evidence type="ECO:0000313" key="1">
    <source>
        <dbReference type="EMBL" id="AZS49732.1"/>
    </source>
</evidence>
<organism evidence="1 2">
    <name type="scientific">Entomomonas moraniae</name>
    <dbReference type="NCBI Taxonomy" id="2213226"/>
    <lineage>
        <taxon>Bacteria</taxon>
        <taxon>Pseudomonadati</taxon>
        <taxon>Pseudomonadota</taxon>
        <taxon>Gammaproteobacteria</taxon>
        <taxon>Pseudomonadales</taxon>
        <taxon>Pseudomonadaceae</taxon>
        <taxon>Entomomonas</taxon>
    </lineage>
</organism>
<dbReference type="EMBL" id="CP029822">
    <property type="protein sequence ID" value="AZS49732.1"/>
    <property type="molecule type" value="Genomic_DNA"/>
</dbReference>
<name>A0A3S9XBB1_9GAMM</name>
<sequence>MRKIIVATLCCVPFISFDILYAHEHGSLEAHEHGKIDINVALNHNVLALEVDGPAASITGFEYAPSSTTDKEVAKLAKQQLENPLVLFAIAHNAQCTLTTTNVEGAVFGSAKEKDVHKAESGHEEKEAHHHSDIEAQYSFTCKQPDALKQLDFANFFKVFPLTKQINLQYIGTEGQKGANLTSTNSQFKLNQ</sequence>
<proteinExistence type="predicted"/>
<protein>
    <submittedName>
        <fullName evidence="1">DUF2796 domain-containing protein</fullName>
    </submittedName>
</protein>
<dbReference type="Proteomes" id="UP000273143">
    <property type="component" value="Chromosome"/>
</dbReference>
<dbReference type="KEGG" id="emo:DM558_02575"/>
<accession>A0A3S9XBB1</accession>
<dbReference type="AlphaFoldDB" id="A0A3S9XBB1"/>
<dbReference type="InterPro" id="IPR021253">
    <property type="entry name" value="ZrgA-like"/>
</dbReference>
<gene>
    <name evidence="1" type="ORF">DM558_02575</name>
</gene>
<keyword evidence="2" id="KW-1185">Reference proteome</keyword>
<reference evidence="2" key="1">
    <citation type="submission" date="2018-06" db="EMBL/GenBank/DDBJ databases">
        <title>Complete genome of Pseudomonas insecticola strain QZS01.</title>
        <authorList>
            <person name="Wang J."/>
            <person name="Su Q."/>
        </authorList>
    </citation>
    <scope>NUCLEOTIDE SEQUENCE [LARGE SCALE GENOMIC DNA]</scope>
    <source>
        <strain evidence="2">QZS01</strain>
    </source>
</reference>
<dbReference type="RefSeq" id="WP_127161912.1">
    <property type="nucleotide sequence ID" value="NZ_CP029822.1"/>
</dbReference>
<dbReference type="Pfam" id="PF10986">
    <property type="entry name" value="ZrgA"/>
    <property type="match status" value="1"/>
</dbReference>